<evidence type="ECO:0000256" key="1">
    <source>
        <dbReference type="SAM" id="MobiDB-lite"/>
    </source>
</evidence>
<reference evidence="2" key="1">
    <citation type="submission" date="2023-08" db="EMBL/GenBank/DDBJ databases">
        <authorList>
            <person name="Alioto T."/>
            <person name="Alioto T."/>
            <person name="Gomez Garrido J."/>
        </authorList>
    </citation>
    <scope>NUCLEOTIDE SEQUENCE</scope>
</reference>
<proteinExistence type="predicted"/>
<organism evidence="2 3">
    <name type="scientific">Octopus vulgaris</name>
    <name type="common">Common octopus</name>
    <dbReference type="NCBI Taxonomy" id="6645"/>
    <lineage>
        <taxon>Eukaryota</taxon>
        <taxon>Metazoa</taxon>
        <taxon>Spiralia</taxon>
        <taxon>Lophotrochozoa</taxon>
        <taxon>Mollusca</taxon>
        <taxon>Cephalopoda</taxon>
        <taxon>Coleoidea</taxon>
        <taxon>Octopodiformes</taxon>
        <taxon>Octopoda</taxon>
        <taxon>Incirrata</taxon>
        <taxon>Octopodidae</taxon>
        <taxon>Octopus</taxon>
    </lineage>
</organism>
<dbReference type="AlphaFoldDB" id="A0AA36BDA1"/>
<protein>
    <submittedName>
        <fullName evidence="2">Uncharacterized protein</fullName>
    </submittedName>
</protein>
<dbReference type="Proteomes" id="UP001162480">
    <property type="component" value="Chromosome 12"/>
</dbReference>
<feature type="region of interest" description="Disordered" evidence="1">
    <location>
        <begin position="79"/>
        <end position="118"/>
    </location>
</feature>
<feature type="compositionally biased region" description="Low complexity" evidence="1">
    <location>
        <begin position="107"/>
        <end position="118"/>
    </location>
</feature>
<accession>A0AA36BDA1</accession>
<feature type="compositionally biased region" description="Basic and acidic residues" evidence="1">
    <location>
        <begin position="91"/>
        <end position="101"/>
    </location>
</feature>
<evidence type="ECO:0000313" key="2">
    <source>
        <dbReference type="EMBL" id="CAI9731267.1"/>
    </source>
</evidence>
<sequence length="118" mass="13524">MRSENCSNPAQCQEPSYTLDSATHCATVRGNEASTSLVLAIHKPLSLVLNIYTMYREARNINIIVDIMASKKDKQCGQFIRRSPSMQTSLYDRKPDTEIKKEKKQQKQQTPKLKYTNK</sequence>
<gene>
    <name evidence="2" type="ORF">OCTVUL_1B018938</name>
</gene>
<name>A0AA36BDA1_OCTVU</name>
<dbReference type="EMBL" id="OX597825">
    <property type="protein sequence ID" value="CAI9731267.1"/>
    <property type="molecule type" value="Genomic_DNA"/>
</dbReference>
<evidence type="ECO:0000313" key="3">
    <source>
        <dbReference type="Proteomes" id="UP001162480"/>
    </source>
</evidence>
<keyword evidence="3" id="KW-1185">Reference proteome</keyword>